<keyword evidence="11" id="KW-1185">Reference proteome</keyword>
<accession>A0A4R5N8A9</accession>
<dbReference type="InterPro" id="IPR006130">
    <property type="entry name" value="Asp/Orn_carbamoylTrfase"/>
</dbReference>
<evidence type="ECO:0000313" key="11">
    <source>
        <dbReference type="Proteomes" id="UP000295681"/>
    </source>
</evidence>
<dbReference type="Pfam" id="PF00185">
    <property type="entry name" value="OTCace"/>
    <property type="match status" value="1"/>
</dbReference>
<dbReference type="EC" id="2.1.3.2" evidence="7"/>
<dbReference type="InterPro" id="IPR002082">
    <property type="entry name" value="Asp_carbamoyltransf"/>
</dbReference>
<comment type="caution">
    <text evidence="10">The sequence shown here is derived from an EMBL/GenBank/DDBJ whole genome shotgun (WGS) entry which is preliminary data.</text>
</comment>
<comment type="pathway">
    <text evidence="1 7">Pyrimidine metabolism; UMP biosynthesis via de novo pathway; (S)-dihydroorotate from bicarbonate: step 2/3.</text>
</comment>
<dbReference type="GO" id="GO:0006520">
    <property type="term" value="P:amino acid metabolic process"/>
    <property type="evidence" value="ECO:0007669"/>
    <property type="project" value="InterPro"/>
</dbReference>
<dbReference type="GO" id="GO:0016597">
    <property type="term" value="F:amino acid binding"/>
    <property type="evidence" value="ECO:0007669"/>
    <property type="project" value="InterPro"/>
</dbReference>
<dbReference type="Pfam" id="PF02729">
    <property type="entry name" value="OTCace_N"/>
    <property type="match status" value="1"/>
</dbReference>
<feature type="binding site" evidence="7">
    <location>
        <position position="258"/>
    </location>
    <ligand>
        <name>carbamoyl phosphate</name>
        <dbReference type="ChEBI" id="CHEBI:58228"/>
    </ligand>
</feature>
<comment type="similarity">
    <text evidence="2 7">Belongs to the aspartate/ornithine carbamoyltransferase superfamily. ATCase family.</text>
</comment>
<dbReference type="SUPFAM" id="SSF53671">
    <property type="entry name" value="Aspartate/ornithine carbamoyltransferase"/>
    <property type="match status" value="1"/>
</dbReference>
<gene>
    <name evidence="7" type="primary">pyrB</name>
    <name evidence="10" type="ORF">C5L23_000452</name>
</gene>
<dbReference type="PROSITE" id="PS00097">
    <property type="entry name" value="CARBAMOYLTRANSFERASE"/>
    <property type="match status" value="1"/>
</dbReference>
<dbReference type="Proteomes" id="UP000295681">
    <property type="component" value="Unassembled WGS sequence"/>
</dbReference>
<dbReference type="EMBL" id="PUFI01000014">
    <property type="protein sequence ID" value="TDG68146.1"/>
    <property type="molecule type" value="Genomic_DNA"/>
</dbReference>
<keyword evidence="3 7" id="KW-0808">Transferase</keyword>
<feature type="domain" description="Aspartate/ornithine carbamoyltransferase carbamoyl-P binding" evidence="9">
    <location>
        <begin position="3"/>
        <end position="142"/>
    </location>
</feature>
<dbReference type="NCBIfam" id="TIGR00670">
    <property type="entry name" value="asp_carb_tr"/>
    <property type="match status" value="1"/>
</dbReference>
<evidence type="ECO:0000256" key="4">
    <source>
        <dbReference type="ARBA" id="ARBA00022975"/>
    </source>
</evidence>
<feature type="binding site" evidence="7">
    <location>
        <position position="48"/>
    </location>
    <ligand>
        <name>carbamoyl phosphate</name>
        <dbReference type="ChEBI" id="CHEBI:58228"/>
    </ligand>
</feature>
<dbReference type="PRINTS" id="PR00100">
    <property type="entry name" value="AOTCASE"/>
</dbReference>
<dbReference type="AlphaFoldDB" id="A0A4R5N8A9"/>
<keyword evidence="4 7" id="KW-0665">Pyrimidine biosynthesis</keyword>
<dbReference type="UniPathway" id="UPA00070">
    <property type="reaction ID" value="UER00116"/>
</dbReference>
<feature type="binding site" evidence="7">
    <location>
        <position position="49"/>
    </location>
    <ligand>
        <name>carbamoyl phosphate</name>
        <dbReference type="ChEBI" id="CHEBI:58228"/>
    </ligand>
</feature>
<comment type="subunit">
    <text evidence="7">Heterododecamer (2C3:3R2) of six catalytic PyrB chains organized as two trimers (C3), and six regulatory PyrI chains organized as three dimers (R2).</text>
</comment>
<dbReference type="Gene3D" id="3.40.50.1370">
    <property type="entry name" value="Aspartate/ornithine carbamoyltransferase"/>
    <property type="match status" value="2"/>
</dbReference>
<dbReference type="InterPro" id="IPR006132">
    <property type="entry name" value="Asp/Orn_carbamoyltranf_P-bd"/>
</dbReference>
<feature type="binding site" evidence="7">
    <location>
        <position position="76"/>
    </location>
    <ligand>
        <name>L-aspartate</name>
        <dbReference type="ChEBI" id="CHEBI:29991"/>
    </ligand>
</feature>
<dbReference type="FunFam" id="3.40.50.1370:FF:000011">
    <property type="entry name" value="Aspartate carbamoyltransferase"/>
    <property type="match status" value="1"/>
</dbReference>
<evidence type="ECO:0000259" key="9">
    <source>
        <dbReference type="Pfam" id="PF02729"/>
    </source>
</evidence>
<dbReference type="PRINTS" id="PR00101">
    <property type="entry name" value="ATCASE"/>
</dbReference>
<dbReference type="InterPro" id="IPR006131">
    <property type="entry name" value="Asp_carbamoyltransf_Asp/Orn-bd"/>
</dbReference>
<dbReference type="GO" id="GO:0006207">
    <property type="term" value="P:'de novo' pyrimidine nucleobase biosynthetic process"/>
    <property type="evidence" value="ECO:0007669"/>
    <property type="project" value="InterPro"/>
</dbReference>
<organism evidence="10 11">
    <name type="scientific">Leuconostoc fallax</name>
    <dbReference type="NCBI Taxonomy" id="1251"/>
    <lineage>
        <taxon>Bacteria</taxon>
        <taxon>Bacillati</taxon>
        <taxon>Bacillota</taxon>
        <taxon>Bacilli</taxon>
        <taxon>Lactobacillales</taxon>
        <taxon>Lactobacillaceae</taxon>
        <taxon>Leuconostoc</taxon>
    </lineage>
</organism>
<evidence type="ECO:0000259" key="8">
    <source>
        <dbReference type="Pfam" id="PF00185"/>
    </source>
</evidence>
<evidence type="ECO:0000256" key="7">
    <source>
        <dbReference type="HAMAP-Rule" id="MF_00001"/>
    </source>
</evidence>
<dbReference type="STRING" id="907931.GCA_000165675_00877"/>
<feature type="binding site" evidence="7">
    <location>
        <position position="132"/>
    </location>
    <ligand>
        <name>carbamoyl phosphate</name>
        <dbReference type="ChEBI" id="CHEBI:58228"/>
    </ligand>
</feature>
<evidence type="ECO:0000313" key="10">
    <source>
        <dbReference type="EMBL" id="TDG68146.1"/>
    </source>
</evidence>
<dbReference type="PANTHER" id="PTHR45753">
    <property type="entry name" value="ORNITHINE CARBAMOYLTRANSFERASE, MITOCHONDRIAL"/>
    <property type="match status" value="1"/>
</dbReference>
<protein>
    <recommendedName>
        <fullName evidence="7">Aspartate carbamoyltransferase</fullName>
        <ecNumber evidence="7">2.1.3.2</ecNumber>
    </recommendedName>
    <alternativeName>
        <fullName evidence="7">Aspartate transcarbamylase</fullName>
        <shortName evidence="7">ATCase</shortName>
    </alternativeName>
</protein>
<feature type="binding site" evidence="7">
    <location>
        <position position="257"/>
    </location>
    <ligand>
        <name>carbamoyl phosphate</name>
        <dbReference type="ChEBI" id="CHEBI:58228"/>
    </ligand>
</feature>
<name>A0A4R5N8A9_9LACO</name>
<sequence>MHNLLNINSLSSDIVLGLIQRSLALKRGAQPHAKSLTVANLFFENSTRTHSSFQMAELKLGWQNIFVNPQTSSMTKGESLLDTLKTLKAIGVDVAVVRHSQNAWYTTALQNSGQPTPYLVNAGDGSGQHPSQSLLDLVTIYEQFGHFDGLNIRIVGDLAHSRVARSNAEILNQLGANLTFSGPEYWYHDDFNQYGQFVAIDDMWESLDVAMFLRVQHERITQVENQNFSTAQYHQAYGLTHQRYDALKSDAIILHPAPVNRDVEIADDLVEAPKSKIFEQMKNGVFARMAILEWVGQDSRVDHSAR</sequence>
<dbReference type="RefSeq" id="WP_010007691.1">
    <property type="nucleotide sequence ID" value="NZ_JAGYGP010000001.1"/>
</dbReference>
<proteinExistence type="inferred from homology"/>
<feature type="binding site" evidence="7">
    <location>
        <position position="98"/>
    </location>
    <ligand>
        <name>carbamoyl phosphate</name>
        <dbReference type="ChEBI" id="CHEBI:58228"/>
    </ligand>
</feature>
<dbReference type="GO" id="GO:0044205">
    <property type="term" value="P:'de novo' UMP biosynthetic process"/>
    <property type="evidence" value="ECO:0007669"/>
    <property type="project" value="UniProtKB-UniRule"/>
</dbReference>
<dbReference type="HAMAP" id="MF_00001">
    <property type="entry name" value="Asp_carb_tr"/>
    <property type="match status" value="1"/>
</dbReference>
<reference evidence="10 11" key="1">
    <citation type="journal article" date="2019" name="Appl. Microbiol. Biotechnol.">
        <title>Uncovering carbohydrate metabolism through a genotype-phenotype association study of 56 lactic acid bacteria genomes.</title>
        <authorList>
            <person name="Buron-Moles G."/>
            <person name="Chailyan A."/>
            <person name="Dolejs I."/>
            <person name="Forster J."/>
            <person name="Miks M.H."/>
        </authorList>
    </citation>
    <scope>NUCLEOTIDE SEQUENCE [LARGE SCALE GENOMIC DNA]</scope>
    <source>
        <strain evidence="10 11">ATCC 700006</strain>
    </source>
</reference>
<dbReference type="PANTHER" id="PTHR45753:SF6">
    <property type="entry name" value="ASPARTATE CARBAMOYLTRANSFERASE"/>
    <property type="match status" value="1"/>
</dbReference>
<dbReference type="GO" id="GO:0005829">
    <property type="term" value="C:cytosol"/>
    <property type="evidence" value="ECO:0007669"/>
    <property type="project" value="TreeGrafter"/>
</dbReference>
<evidence type="ECO:0000256" key="5">
    <source>
        <dbReference type="ARBA" id="ARBA00043884"/>
    </source>
</evidence>
<dbReference type="GO" id="GO:0004070">
    <property type="term" value="F:aspartate carbamoyltransferase activity"/>
    <property type="evidence" value="ECO:0007669"/>
    <property type="project" value="UniProtKB-UniRule"/>
</dbReference>
<evidence type="ECO:0000256" key="6">
    <source>
        <dbReference type="ARBA" id="ARBA00048859"/>
    </source>
</evidence>
<feature type="binding site" evidence="7">
    <location>
        <position position="162"/>
    </location>
    <ligand>
        <name>L-aspartate</name>
        <dbReference type="ChEBI" id="CHEBI:29991"/>
    </ligand>
</feature>
<feature type="binding site" evidence="7">
    <location>
        <position position="129"/>
    </location>
    <ligand>
        <name>carbamoyl phosphate</name>
        <dbReference type="ChEBI" id="CHEBI:58228"/>
    </ligand>
</feature>
<feature type="domain" description="Aspartate/ornithine carbamoyltransferase Asp/Orn-binding" evidence="8">
    <location>
        <begin position="148"/>
        <end position="294"/>
    </location>
</feature>
<comment type="catalytic activity">
    <reaction evidence="6 7">
        <text>carbamoyl phosphate + L-aspartate = N-carbamoyl-L-aspartate + phosphate + H(+)</text>
        <dbReference type="Rhea" id="RHEA:20013"/>
        <dbReference type="ChEBI" id="CHEBI:15378"/>
        <dbReference type="ChEBI" id="CHEBI:29991"/>
        <dbReference type="ChEBI" id="CHEBI:32814"/>
        <dbReference type="ChEBI" id="CHEBI:43474"/>
        <dbReference type="ChEBI" id="CHEBI:58228"/>
        <dbReference type="EC" id="2.1.3.2"/>
    </reaction>
</comment>
<feature type="binding site" evidence="7">
    <location>
        <position position="214"/>
    </location>
    <ligand>
        <name>L-aspartate</name>
        <dbReference type="ChEBI" id="CHEBI:29991"/>
    </ligand>
</feature>
<dbReference type="InterPro" id="IPR036901">
    <property type="entry name" value="Asp/Orn_carbamoylTrfase_sf"/>
</dbReference>
<comment type="function">
    <text evidence="5 7">Catalyzes the condensation of carbamoyl phosphate and aspartate to form carbamoyl aspartate and inorganic phosphate, the committed step in the de novo pyrimidine nucleotide biosynthesis pathway.</text>
</comment>
<evidence type="ECO:0000256" key="2">
    <source>
        <dbReference type="ARBA" id="ARBA00008896"/>
    </source>
</evidence>
<evidence type="ECO:0000256" key="3">
    <source>
        <dbReference type="ARBA" id="ARBA00022679"/>
    </source>
</evidence>
<evidence type="ECO:0000256" key="1">
    <source>
        <dbReference type="ARBA" id="ARBA00004852"/>
    </source>
</evidence>
<dbReference type="NCBIfam" id="NF002032">
    <property type="entry name" value="PRK00856.1"/>
    <property type="match status" value="1"/>
</dbReference>